<organism evidence="2 3">
    <name type="scientific">Triparma retinervis</name>
    <dbReference type="NCBI Taxonomy" id="2557542"/>
    <lineage>
        <taxon>Eukaryota</taxon>
        <taxon>Sar</taxon>
        <taxon>Stramenopiles</taxon>
        <taxon>Ochrophyta</taxon>
        <taxon>Bolidophyceae</taxon>
        <taxon>Parmales</taxon>
        <taxon>Triparmaceae</taxon>
        <taxon>Triparma</taxon>
    </lineage>
</organism>
<reference evidence="2" key="1">
    <citation type="submission" date="2022-07" db="EMBL/GenBank/DDBJ databases">
        <title>Genome analysis of Parmales, a sister group of diatoms, reveals the evolutionary specialization of diatoms from phago-mixotrophs to photoautotrophs.</title>
        <authorList>
            <person name="Ban H."/>
            <person name="Sato S."/>
            <person name="Yoshikawa S."/>
            <person name="Kazumasa Y."/>
            <person name="Nakamura Y."/>
            <person name="Ichinomiya M."/>
            <person name="Saitoh K."/>
            <person name="Sato N."/>
            <person name="Blanc-Mathieu R."/>
            <person name="Endo H."/>
            <person name="Kuwata A."/>
            <person name="Ogata H."/>
        </authorList>
    </citation>
    <scope>NUCLEOTIDE SEQUENCE</scope>
</reference>
<evidence type="ECO:0000256" key="1">
    <source>
        <dbReference type="SAM" id="MobiDB-lite"/>
    </source>
</evidence>
<comment type="caution">
    <text evidence="2">The sequence shown here is derived from an EMBL/GenBank/DDBJ whole genome shotgun (WGS) entry which is preliminary data.</text>
</comment>
<sequence>MTHFYQPNMEYPYPDELETKQDYIDLVSTPDDPGVWDRGRVHEFITNPEHSDRSTSDQKWYLTLIHKIDAEGTPIAKKGKKSFKGERSHNMCDAAGGVARKNNLTLITCDKHMLRTLLECLTFPRVSWFRSAVKAMFMNFPDVSRGPIASRISAMQDELESQTTSHGGGLRSRRNRQPSLCDLIGESRLKAAEATSQRLLGSKLPQPVRDKISASLMGHPGSRKLKNFPSKTPAYWKARRAQQLAAHKRLRASRKAAGLTQVTIGGKQSWVDLSQGLVVMTKGFSQGGQGGKPKWVRVRRGLRRRG</sequence>
<evidence type="ECO:0000313" key="3">
    <source>
        <dbReference type="Proteomes" id="UP001165082"/>
    </source>
</evidence>
<protein>
    <submittedName>
        <fullName evidence="2">Uncharacterized protein</fullName>
    </submittedName>
</protein>
<evidence type="ECO:0000313" key="2">
    <source>
        <dbReference type="EMBL" id="GMI04765.1"/>
    </source>
</evidence>
<name>A0A9W7F617_9STRA</name>
<accession>A0A9W7F617</accession>
<proteinExistence type="predicted"/>
<keyword evidence="3" id="KW-1185">Reference proteome</keyword>
<dbReference type="AlphaFoldDB" id="A0A9W7F617"/>
<dbReference type="EMBL" id="BRXZ01000085">
    <property type="protein sequence ID" value="GMI04765.1"/>
    <property type="molecule type" value="Genomic_DNA"/>
</dbReference>
<dbReference type="Proteomes" id="UP001165082">
    <property type="component" value="Unassembled WGS sequence"/>
</dbReference>
<feature type="region of interest" description="Disordered" evidence="1">
    <location>
        <begin position="156"/>
        <end position="177"/>
    </location>
</feature>
<gene>
    <name evidence="2" type="ORF">TrRE_jg6002</name>
</gene>